<reference evidence="2 3" key="1">
    <citation type="submission" date="2019-02" db="EMBL/GenBank/DDBJ databases">
        <title>Deep-cultivation of Planctomycetes and their phenomic and genomic characterization uncovers novel biology.</title>
        <authorList>
            <person name="Wiegand S."/>
            <person name="Jogler M."/>
            <person name="Boedeker C."/>
            <person name="Pinto D."/>
            <person name="Vollmers J."/>
            <person name="Rivas-Marin E."/>
            <person name="Kohn T."/>
            <person name="Peeters S.H."/>
            <person name="Heuer A."/>
            <person name="Rast P."/>
            <person name="Oberbeckmann S."/>
            <person name="Bunk B."/>
            <person name="Jeske O."/>
            <person name="Meyerdierks A."/>
            <person name="Storesund J.E."/>
            <person name="Kallscheuer N."/>
            <person name="Luecker S."/>
            <person name="Lage O.M."/>
            <person name="Pohl T."/>
            <person name="Merkel B.J."/>
            <person name="Hornburger P."/>
            <person name="Mueller R.-W."/>
            <person name="Bruemmer F."/>
            <person name="Labrenz M."/>
            <person name="Spormann A.M."/>
            <person name="Op den Camp H."/>
            <person name="Overmann J."/>
            <person name="Amann R."/>
            <person name="Jetten M.S.M."/>
            <person name="Mascher T."/>
            <person name="Medema M.H."/>
            <person name="Devos D.P."/>
            <person name="Kaster A.-K."/>
            <person name="Ovreas L."/>
            <person name="Rohde M."/>
            <person name="Galperin M.Y."/>
            <person name="Jogler C."/>
        </authorList>
    </citation>
    <scope>NUCLEOTIDE SEQUENCE [LARGE SCALE GENOMIC DNA]</scope>
    <source>
        <strain evidence="2 3">Q31a</strain>
    </source>
</reference>
<dbReference type="SMART" id="SM00471">
    <property type="entry name" value="HDc"/>
    <property type="match status" value="1"/>
</dbReference>
<evidence type="ECO:0000313" key="2">
    <source>
        <dbReference type="EMBL" id="QDV24890.1"/>
    </source>
</evidence>
<dbReference type="OrthoDB" id="9759601at2"/>
<gene>
    <name evidence="2" type="primary">rpfG_4</name>
    <name evidence="2" type="ORF">Q31a_32120</name>
</gene>
<feature type="domain" description="HD-GYP" evidence="1">
    <location>
        <begin position="133"/>
        <end position="319"/>
    </location>
</feature>
<dbReference type="EC" id="3.1.4.52" evidence="2"/>
<sequence length="319" mass="36258">MIDTSRDSLIPISLATLSVDTALGIDIYLRSSVRDRPVLFCGGDDIPDRKRFARLCEDGDVRLFIDRNERPKYQAYLCENIDTLLENESSMSPLEQLSVLSEVMRDVLDEQFSKRDTGQIVTISQKLGECTSRVLSNQPPLTKQLCSVLHHDYATFTHSTNVSLYCSVLAKALGFSEQDISEVAAGGLLHDVGKLQIDPRILTKPDRLDEFEYREIQKHPTIGFCELREREDVTLAQLMMVYQHHERCDGSGYPVGITAEEIHPYSKVCSIVDVYEALTSHRPYRHPMTVSTALSVLERGGEREFDPEMLRCWRQLVTE</sequence>
<dbReference type="GO" id="GO:0071111">
    <property type="term" value="F:cyclic-guanylate-specific phosphodiesterase activity"/>
    <property type="evidence" value="ECO:0007669"/>
    <property type="project" value="UniProtKB-EC"/>
</dbReference>
<dbReference type="CDD" id="cd00077">
    <property type="entry name" value="HDc"/>
    <property type="match status" value="1"/>
</dbReference>
<dbReference type="InterPro" id="IPR003607">
    <property type="entry name" value="HD/PDEase_dom"/>
</dbReference>
<dbReference type="KEGG" id="ahel:Q31a_32120"/>
<keyword evidence="2" id="KW-0378">Hydrolase</keyword>
<accession>A0A518G8H9</accession>
<dbReference type="AlphaFoldDB" id="A0A518G8H9"/>
<evidence type="ECO:0000259" key="1">
    <source>
        <dbReference type="PROSITE" id="PS51832"/>
    </source>
</evidence>
<dbReference type="Proteomes" id="UP000318017">
    <property type="component" value="Chromosome"/>
</dbReference>
<dbReference type="Pfam" id="PF13487">
    <property type="entry name" value="HD_5"/>
    <property type="match status" value="1"/>
</dbReference>
<organism evidence="2 3">
    <name type="scientific">Aureliella helgolandensis</name>
    <dbReference type="NCBI Taxonomy" id="2527968"/>
    <lineage>
        <taxon>Bacteria</taxon>
        <taxon>Pseudomonadati</taxon>
        <taxon>Planctomycetota</taxon>
        <taxon>Planctomycetia</taxon>
        <taxon>Pirellulales</taxon>
        <taxon>Pirellulaceae</taxon>
        <taxon>Aureliella</taxon>
    </lineage>
</organism>
<evidence type="ECO:0000313" key="3">
    <source>
        <dbReference type="Proteomes" id="UP000318017"/>
    </source>
</evidence>
<dbReference type="RefSeq" id="WP_145079182.1">
    <property type="nucleotide sequence ID" value="NZ_CP036298.1"/>
</dbReference>
<dbReference type="SUPFAM" id="SSF109604">
    <property type="entry name" value="HD-domain/PDEase-like"/>
    <property type="match status" value="1"/>
</dbReference>
<protein>
    <submittedName>
        <fullName evidence="2">Cyclic di-GMP phosphodiesterase response regulator RpfG</fullName>
        <ecNumber evidence="2">3.1.4.52</ecNumber>
    </submittedName>
</protein>
<proteinExistence type="predicted"/>
<dbReference type="PANTHER" id="PTHR43155">
    <property type="entry name" value="CYCLIC DI-GMP PHOSPHODIESTERASE PA4108-RELATED"/>
    <property type="match status" value="1"/>
</dbReference>
<name>A0A518G8H9_9BACT</name>
<dbReference type="Gene3D" id="1.10.3210.10">
    <property type="entry name" value="Hypothetical protein af1432"/>
    <property type="match status" value="1"/>
</dbReference>
<dbReference type="InterPro" id="IPR037522">
    <property type="entry name" value="HD_GYP_dom"/>
</dbReference>
<keyword evidence="3" id="KW-1185">Reference proteome</keyword>
<dbReference type="PANTHER" id="PTHR43155:SF2">
    <property type="entry name" value="CYCLIC DI-GMP PHOSPHODIESTERASE PA4108"/>
    <property type="match status" value="1"/>
</dbReference>
<dbReference type="PROSITE" id="PS51832">
    <property type="entry name" value="HD_GYP"/>
    <property type="match status" value="1"/>
</dbReference>
<dbReference type="EMBL" id="CP036298">
    <property type="protein sequence ID" value="QDV24890.1"/>
    <property type="molecule type" value="Genomic_DNA"/>
</dbReference>